<feature type="region of interest" description="Disordered" evidence="4">
    <location>
        <begin position="167"/>
        <end position="223"/>
    </location>
</feature>
<evidence type="ECO:0000259" key="5">
    <source>
        <dbReference type="Pfam" id="PF04959"/>
    </source>
</evidence>
<comment type="subcellular location">
    <subcellularLocation>
        <location evidence="1">Nucleus</location>
    </subcellularLocation>
</comment>
<proteinExistence type="inferred from homology"/>
<reference evidence="6" key="2">
    <citation type="submission" date="2025-09" db="UniProtKB">
        <authorList>
            <consortium name="Ensembl"/>
        </authorList>
    </citation>
    <scope>IDENTIFICATION</scope>
</reference>
<dbReference type="InterPro" id="IPR039727">
    <property type="entry name" value="SE/Ars2"/>
</dbReference>
<name>A0A8D0FCK9_STROC</name>
<dbReference type="GO" id="GO:0016604">
    <property type="term" value="C:nuclear body"/>
    <property type="evidence" value="ECO:0007669"/>
    <property type="project" value="TreeGrafter"/>
</dbReference>
<keyword evidence="7" id="KW-1185">Reference proteome</keyword>
<dbReference type="PANTHER" id="PTHR13165">
    <property type="entry name" value="ARSENITE-RESISTANCE PROTEIN 2"/>
    <property type="match status" value="1"/>
</dbReference>
<evidence type="ECO:0000256" key="3">
    <source>
        <dbReference type="ARBA" id="ARBA00023242"/>
    </source>
</evidence>
<evidence type="ECO:0000313" key="6">
    <source>
        <dbReference type="Ensembl" id="ENSSOCP00000013348.1"/>
    </source>
</evidence>
<dbReference type="Ensembl" id="ENSSOCT00000013712.1">
    <property type="protein sequence ID" value="ENSSOCP00000013348.1"/>
    <property type="gene ID" value="ENSSOCG00000010138.1"/>
</dbReference>
<comment type="similarity">
    <text evidence="2">Belongs to the ARS2 family.</text>
</comment>
<dbReference type="Proteomes" id="UP000694551">
    <property type="component" value="Unplaced"/>
</dbReference>
<dbReference type="GO" id="GO:0031053">
    <property type="term" value="P:primary miRNA processing"/>
    <property type="evidence" value="ECO:0007669"/>
    <property type="project" value="TreeGrafter"/>
</dbReference>
<protein>
    <recommendedName>
        <fullName evidence="5">SERRATE/Ars2 C-terminal domain-containing protein</fullName>
    </recommendedName>
</protein>
<feature type="compositionally biased region" description="Low complexity" evidence="4">
    <location>
        <begin position="182"/>
        <end position="194"/>
    </location>
</feature>
<evidence type="ECO:0000256" key="1">
    <source>
        <dbReference type="ARBA" id="ARBA00004123"/>
    </source>
</evidence>
<evidence type="ECO:0000313" key="7">
    <source>
        <dbReference type="Proteomes" id="UP000694551"/>
    </source>
</evidence>
<dbReference type="Pfam" id="PF04959">
    <property type="entry name" value="ARS2"/>
    <property type="match status" value="1"/>
</dbReference>
<reference evidence="6" key="1">
    <citation type="submission" date="2025-08" db="UniProtKB">
        <authorList>
            <consortium name="Ensembl"/>
        </authorList>
    </citation>
    <scope>IDENTIFICATION</scope>
</reference>
<sequence length="223" mass="23821">MPNRCGIVHVRGPLPPNRVSHGEVAEWQKGFEERLGPLLAGREALPEEEAQRLGRKDPEQELEKFVTANTQELGKDKWLCPLSGKKFKVRAWGGHGGHPGSSWGRGVGALVRKSRAGTSPGAPQWGEVQGRGLGGTQGTPRGRWGHPGTSWGRGVGAFKRRKVTVGHGDVGDTQELGRDKGSVLSAARSSRSGSWGTLGTPRGRWGHPGTTWGRWGQPGAGRG</sequence>
<evidence type="ECO:0000256" key="2">
    <source>
        <dbReference type="ARBA" id="ARBA00005407"/>
    </source>
</evidence>
<dbReference type="InterPro" id="IPR007042">
    <property type="entry name" value="SERRATE/Ars2_C"/>
</dbReference>
<organism evidence="6 7">
    <name type="scientific">Strix occidentalis caurina</name>
    <name type="common">northern spotted owl</name>
    <dbReference type="NCBI Taxonomy" id="311401"/>
    <lineage>
        <taxon>Eukaryota</taxon>
        <taxon>Metazoa</taxon>
        <taxon>Chordata</taxon>
        <taxon>Craniata</taxon>
        <taxon>Vertebrata</taxon>
        <taxon>Euteleostomi</taxon>
        <taxon>Archelosauria</taxon>
        <taxon>Archosauria</taxon>
        <taxon>Dinosauria</taxon>
        <taxon>Saurischia</taxon>
        <taxon>Theropoda</taxon>
        <taxon>Coelurosauria</taxon>
        <taxon>Aves</taxon>
        <taxon>Neognathae</taxon>
        <taxon>Neoaves</taxon>
        <taxon>Telluraves</taxon>
        <taxon>Strigiformes</taxon>
        <taxon>Strigidae</taxon>
        <taxon>Strix</taxon>
    </lineage>
</organism>
<dbReference type="AlphaFoldDB" id="A0A8D0FCK9"/>
<keyword evidence="3" id="KW-0539">Nucleus</keyword>
<feature type="domain" description="SERRATE/Ars2 C-terminal" evidence="5">
    <location>
        <begin position="11"/>
        <end position="88"/>
    </location>
</feature>
<dbReference type="PANTHER" id="PTHR13165:SF0">
    <property type="entry name" value="SERRATE RNA EFFECTOR MOLECULE HOMOLOG"/>
    <property type="match status" value="1"/>
</dbReference>
<accession>A0A8D0FCK9</accession>
<feature type="region of interest" description="Disordered" evidence="4">
    <location>
        <begin position="114"/>
        <end position="154"/>
    </location>
</feature>
<evidence type="ECO:0000256" key="4">
    <source>
        <dbReference type="SAM" id="MobiDB-lite"/>
    </source>
</evidence>